<dbReference type="RefSeq" id="WP_261597422.1">
    <property type="nucleotide sequence ID" value="NZ_VHLL01000003.1"/>
</dbReference>
<organism evidence="2 3">
    <name type="scientific">Methanoculleus formosensis</name>
    <dbReference type="NCBI Taxonomy" id="2590886"/>
    <lineage>
        <taxon>Archaea</taxon>
        <taxon>Methanobacteriati</taxon>
        <taxon>Methanobacteriota</taxon>
        <taxon>Stenosarchaea group</taxon>
        <taxon>Methanomicrobia</taxon>
        <taxon>Methanomicrobiales</taxon>
        <taxon>Methanomicrobiaceae</taxon>
        <taxon>Methanoculleus</taxon>
    </lineage>
</organism>
<name>A0A9E5DDE9_9EURY</name>
<evidence type="ECO:0000259" key="1">
    <source>
        <dbReference type="Pfam" id="PF26441"/>
    </source>
</evidence>
<evidence type="ECO:0000313" key="3">
    <source>
        <dbReference type="Proteomes" id="UP001065682"/>
    </source>
</evidence>
<dbReference type="EMBL" id="VHLL01000003">
    <property type="protein sequence ID" value="MCT8337318.1"/>
    <property type="molecule type" value="Genomic_DNA"/>
</dbReference>
<gene>
    <name evidence="2" type="ORF">FKB36_07380</name>
</gene>
<evidence type="ECO:0000313" key="2">
    <source>
        <dbReference type="EMBL" id="MCT8337318.1"/>
    </source>
</evidence>
<dbReference type="AlphaFoldDB" id="A0A9E5DDE9"/>
<comment type="caution">
    <text evidence="2">The sequence shown here is derived from an EMBL/GenBank/DDBJ whole genome shotgun (WGS) entry which is preliminary data.</text>
</comment>
<keyword evidence="3" id="KW-1185">Reference proteome</keyword>
<sequence length="185" mass="20086">MNRAYRFGAAALTIVAAGLVFAFLVPPVQLTEYDATGDEFRKTAIFLHDGREVFPVSVLNEPLPASGRARLVVELGDRAGMRIESVTIGIRGSTEAYLEALGGDSPVIRFQHATDGGYGSILEIPDTGVQGNGAMMIPFLLASRGTENLTVDVNAQLSETTFPWRRFVARHQFDVRGETDGTERI</sequence>
<dbReference type="InterPro" id="IPR058434">
    <property type="entry name" value="DUF8121"/>
</dbReference>
<dbReference type="Proteomes" id="UP001065682">
    <property type="component" value="Unassembled WGS sequence"/>
</dbReference>
<reference evidence="2" key="1">
    <citation type="submission" date="2019-06" db="EMBL/GenBank/DDBJ databases">
        <title>Methanoculleus strain from Tamsui River, Taipei, Taiwan.</title>
        <authorList>
            <person name="You Y.-T."/>
            <person name="Chen S.-C."/>
            <person name="Lai S.-J."/>
            <person name="Lee Y.-C."/>
            <person name="Lai M.-C."/>
        </authorList>
    </citation>
    <scope>NUCLEOTIDE SEQUENCE</scope>
    <source>
        <strain evidence="2">Afa-1</strain>
    </source>
</reference>
<dbReference type="Pfam" id="PF26441">
    <property type="entry name" value="DUF8121"/>
    <property type="match status" value="1"/>
</dbReference>
<protein>
    <recommendedName>
        <fullName evidence="1">DUF8121 domain-containing protein</fullName>
    </recommendedName>
</protein>
<accession>A0A9E5DDE9</accession>
<proteinExistence type="predicted"/>
<feature type="domain" description="DUF8121" evidence="1">
    <location>
        <begin position="35"/>
        <end position="172"/>
    </location>
</feature>